<name>A0A2P7NT01_9PROT</name>
<dbReference type="EMBL" id="PXXU01000045">
    <property type="protein sequence ID" value="PSJ16558.1"/>
    <property type="molecule type" value="Genomic_DNA"/>
</dbReference>
<reference evidence="1 2" key="1">
    <citation type="submission" date="2018-03" db="EMBL/GenBank/DDBJ databases">
        <title>Draft genome of Nitrosomonas supralitoralis APG5.</title>
        <authorList>
            <person name="Urakawa H."/>
            <person name="Lopez J.V."/>
        </authorList>
    </citation>
    <scope>NUCLEOTIDE SEQUENCE [LARGE SCALE GENOMIC DNA]</scope>
    <source>
        <strain evidence="1 2">APG5</strain>
    </source>
</reference>
<dbReference type="AlphaFoldDB" id="A0A2P7NT01"/>
<evidence type="ECO:0000313" key="2">
    <source>
        <dbReference type="Proteomes" id="UP000241912"/>
    </source>
</evidence>
<evidence type="ECO:0000313" key="1">
    <source>
        <dbReference type="EMBL" id="PSJ16558.1"/>
    </source>
</evidence>
<dbReference type="Proteomes" id="UP000241912">
    <property type="component" value="Unassembled WGS sequence"/>
</dbReference>
<comment type="caution">
    <text evidence="1">The sequence shown here is derived from an EMBL/GenBank/DDBJ whole genome shotgun (WGS) entry which is preliminary data.</text>
</comment>
<protein>
    <submittedName>
        <fullName evidence="1">Uncharacterized protein</fullName>
    </submittedName>
</protein>
<accession>A0A2P7NT01</accession>
<dbReference type="OrthoDB" id="1202793at2"/>
<gene>
    <name evidence="1" type="ORF">C7H79_12845</name>
</gene>
<proteinExistence type="predicted"/>
<organism evidence="1 2">
    <name type="scientific">Nitrosomonas supralitoralis</name>
    <dbReference type="NCBI Taxonomy" id="2116706"/>
    <lineage>
        <taxon>Bacteria</taxon>
        <taxon>Pseudomonadati</taxon>
        <taxon>Pseudomonadota</taxon>
        <taxon>Betaproteobacteria</taxon>
        <taxon>Nitrosomonadales</taxon>
        <taxon>Nitrosomonadaceae</taxon>
        <taxon>Nitrosomonas</taxon>
    </lineage>
</organism>
<keyword evidence="2" id="KW-1185">Reference proteome</keyword>
<sequence>MNSIKSPDQPPAPLTDAVVQLIGKDSNAFAILGYVHRCILSSNRPELAGDFMREATAGDYNHLLITCMRYVTIK</sequence>